<sequence length="68" mass="7524">MGTTRVMIRLDDEVSEELLSAFPRLEAKVQRAHTTLTGDFTDQSELQGVLNYLSAMGITIVDVVTIPE</sequence>
<evidence type="ECO:0000313" key="2">
    <source>
        <dbReference type="Proteomes" id="UP001528912"/>
    </source>
</evidence>
<dbReference type="RefSeq" id="WP_277190461.1">
    <property type="nucleotide sequence ID" value="NZ_JAROAV010000001.1"/>
</dbReference>
<accession>A0ABT6C1W0</accession>
<dbReference type="Proteomes" id="UP001528912">
    <property type="component" value="Unassembled WGS sequence"/>
</dbReference>
<dbReference type="EMBL" id="JAROAV010000001">
    <property type="protein sequence ID" value="MDF8262703.1"/>
    <property type="molecule type" value="Genomic_DNA"/>
</dbReference>
<evidence type="ECO:0008006" key="3">
    <source>
        <dbReference type="Google" id="ProtNLM"/>
    </source>
</evidence>
<organism evidence="1 2">
    <name type="scientific">Luteipulveratus flavus</name>
    <dbReference type="NCBI Taxonomy" id="3031728"/>
    <lineage>
        <taxon>Bacteria</taxon>
        <taxon>Bacillati</taxon>
        <taxon>Actinomycetota</taxon>
        <taxon>Actinomycetes</taxon>
        <taxon>Micrococcales</taxon>
        <taxon>Dermacoccaceae</taxon>
        <taxon>Luteipulveratus</taxon>
    </lineage>
</organism>
<name>A0ABT6C1W0_9MICO</name>
<proteinExistence type="predicted"/>
<comment type="caution">
    <text evidence="1">The sequence shown here is derived from an EMBL/GenBank/DDBJ whole genome shotgun (WGS) entry which is preliminary data.</text>
</comment>
<keyword evidence="2" id="KW-1185">Reference proteome</keyword>
<reference evidence="1 2" key="1">
    <citation type="submission" date="2023-03" db="EMBL/GenBank/DDBJ databases">
        <title>YIM 133296 draft genome.</title>
        <authorList>
            <person name="Xiong L."/>
        </authorList>
    </citation>
    <scope>NUCLEOTIDE SEQUENCE [LARGE SCALE GENOMIC DNA]</scope>
    <source>
        <strain evidence="1 2">YIM 133296</strain>
    </source>
</reference>
<evidence type="ECO:0000313" key="1">
    <source>
        <dbReference type="EMBL" id="MDF8262703.1"/>
    </source>
</evidence>
<gene>
    <name evidence="1" type="ORF">P4R38_00405</name>
</gene>
<protein>
    <recommendedName>
        <fullName evidence="3">HMA domain-containing protein</fullName>
    </recommendedName>
</protein>